<name>W4H2V6_APHAT</name>
<dbReference type="OrthoDB" id="189102at2759"/>
<dbReference type="Pfam" id="PF00501">
    <property type="entry name" value="AMP-binding"/>
    <property type="match status" value="1"/>
</dbReference>
<dbReference type="GO" id="GO:0004467">
    <property type="term" value="F:long-chain fatty acid-CoA ligase activity"/>
    <property type="evidence" value="ECO:0007669"/>
    <property type="project" value="TreeGrafter"/>
</dbReference>
<dbReference type="AlphaFoldDB" id="W4H2V6"/>
<dbReference type="GO" id="GO:0005524">
    <property type="term" value="F:ATP binding"/>
    <property type="evidence" value="ECO:0007669"/>
    <property type="project" value="UniProtKB-KW"/>
</dbReference>
<evidence type="ECO:0000256" key="2">
    <source>
        <dbReference type="ARBA" id="ARBA00022840"/>
    </source>
</evidence>
<dbReference type="VEuPathDB" id="FungiDB:H257_03257"/>
<feature type="domain" description="AMP-dependent synthetase/ligase" evidence="3">
    <location>
        <begin position="39"/>
        <end position="495"/>
    </location>
</feature>
<dbReference type="EMBL" id="KI913118">
    <property type="protein sequence ID" value="ETV85549.1"/>
    <property type="molecule type" value="Genomic_DNA"/>
</dbReference>
<protein>
    <recommendedName>
        <fullName evidence="3">AMP-dependent synthetase/ligase domain-containing protein</fullName>
    </recommendedName>
</protein>
<dbReference type="InterPro" id="IPR042099">
    <property type="entry name" value="ANL_N_sf"/>
</dbReference>
<reference evidence="4" key="1">
    <citation type="submission" date="2013-12" db="EMBL/GenBank/DDBJ databases">
        <title>The Genome Sequence of Aphanomyces astaci APO3.</title>
        <authorList>
            <consortium name="The Broad Institute Genomics Platform"/>
            <person name="Russ C."/>
            <person name="Tyler B."/>
            <person name="van West P."/>
            <person name="Dieguez-Uribeondo J."/>
            <person name="Young S.K."/>
            <person name="Zeng Q."/>
            <person name="Gargeya S."/>
            <person name="Fitzgerald M."/>
            <person name="Abouelleil A."/>
            <person name="Alvarado L."/>
            <person name="Chapman S.B."/>
            <person name="Gainer-Dewar J."/>
            <person name="Goldberg J."/>
            <person name="Griggs A."/>
            <person name="Gujja S."/>
            <person name="Hansen M."/>
            <person name="Howarth C."/>
            <person name="Imamovic A."/>
            <person name="Ireland A."/>
            <person name="Larimer J."/>
            <person name="McCowan C."/>
            <person name="Murphy C."/>
            <person name="Pearson M."/>
            <person name="Poon T.W."/>
            <person name="Priest M."/>
            <person name="Roberts A."/>
            <person name="Saif S."/>
            <person name="Shea T."/>
            <person name="Sykes S."/>
            <person name="Wortman J."/>
            <person name="Nusbaum C."/>
            <person name="Birren B."/>
        </authorList>
    </citation>
    <scope>NUCLEOTIDE SEQUENCE [LARGE SCALE GENOMIC DNA]</scope>
    <source>
        <strain evidence="4">APO3</strain>
    </source>
</reference>
<proteinExistence type="predicted"/>
<dbReference type="RefSeq" id="XP_009825567.1">
    <property type="nucleotide sequence ID" value="XM_009827265.1"/>
</dbReference>
<dbReference type="PROSITE" id="PS00455">
    <property type="entry name" value="AMP_BINDING"/>
    <property type="match status" value="1"/>
</dbReference>
<dbReference type="STRING" id="112090.W4H2V6"/>
<dbReference type="Gene3D" id="3.40.50.12780">
    <property type="entry name" value="N-terminal domain of ligase-like"/>
    <property type="match status" value="1"/>
</dbReference>
<accession>W4H2V6</accession>
<dbReference type="PANTHER" id="PTHR43272">
    <property type="entry name" value="LONG-CHAIN-FATTY-ACID--COA LIGASE"/>
    <property type="match status" value="1"/>
</dbReference>
<dbReference type="GeneID" id="20805253"/>
<gene>
    <name evidence="4" type="ORF">H257_03257</name>
</gene>
<evidence type="ECO:0000259" key="3">
    <source>
        <dbReference type="Pfam" id="PF00501"/>
    </source>
</evidence>
<dbReference type="PANTHER" id="PTHR43272:SF33">
    <property type="entry name" value="AMP-BINDING DOMAIN-CONTAINING PROTEIN-RELATED"/>
    <property type="match status" value="1"/>
</dbReference>
<dbReference type="GO" id="GO:0005783">
    <property type="term" value="C:endoplasmic reticulum"/>
    <property type="evidence" value="ECO:0007669"/>
    <property type="project" value="TreeGrafter"/>
</dbReference>
<evidence type="ECO:0000256" key="1">
    <source>
        <dbReference type="ARBA" id="ARBA00022741"/>
    </source>
</evidence>
<keyword evidence="1" id="KW-0547">Nucleotide-binding</keyword>
<dbReference type="SUPFAM" id="SSF56801">
    <property type="entry name" value="Acetyl-CoA synthetase-like"/>
    <property type="match status" value="1"/>
</dbReference>
<keyword evidence="2" id="KW-0067">ATP-binding</keyword>
<dbReference type="InterPro" id="IPR000873">
    <property type="entry name" value="AMP-dep_synth/lig_dom"/>
</dbReference>
<sequence>MQLSSLVKTIPSADGHSPVLVNAVDCPPPDCPTMLHYLERSVAQNPTRPFLGHRPKDAATGAFGAYVWQTYAEVNRRIRAFSAGLEHLNMIDPTPDTGDRVLGIYMKNRPEWVVAHYAAIVAGGFSVALYDTLGADSTLFILNQTQTQTLVCTTSELTKVIEAKTSGAEHLKHVVLCDVDTTTSHVPQQQQQQAKDSGLTLWTMQAVETSTSPPSTPTGTAKRPTGDSIYCLIYTSGTTGEPKGVPLTHSNLVHAIAGLKQSAVHLCDQSILTPDAVHFSYLPLAHSIEHFSHSGMIMQSAGVAFYQGDTAKILDDLALARPTFFGVVPRLLNKIYDKVVHGTPPGPKGWLLKVALKMKLNALKDGVLRHGLFDHLIFSGIQKKIGLDRCSMVIVGSAPLAADVMDFFRVLFDCPVMEAYGLSETTGIAMMNHPSQSVAGDVGTPLGENQVKLISVPEMGYLTSDTTHGDASHRIPVRGRGEVCFRGPQVFQGYYKNPTATADALDSDGWLHTGDVGAILPDGRLKIVDRKKNIFKLSQGEYVAPERLENILVTSALVDQVFVYGDSFQSVLVGIVVPQEAPLRRLANEVLGMTTADTTSFHELCSHPQVVAAVLQDLVVVSKQAKLFGFETIKAIKLHPHVFTVEDNFLTPTFKLKRNECKAAFASDIDALYDHCGDKKAAAASN</sequence>
<evidence type="ECO:0000313" key="4">
    <source>
        <dbReference type="EMBL" id="ETV85549.1"/>
    </source>
</evidence>
<dbReference type="GO" id="GO:0016020">
    <property type="term" value="C:membrane"/>
    <property type="evidence" value="ECO:0007669"/>
    <property type="project" value="TreeGrafter"/>
</dbReference>
<dbReference type="InterPro" id="IPR020845">
    <property type="entry name" value="AMP-binding_CS"/>
</dbReference>
<organism evidence="4">
    <name type="scientific">Aphanomyces astaci</name>
    <name type="common">Crayfish plague agent</name>
    <dbReference type="NCBI Taxonomy" id="112090"/>
    <lineage>
        <taxon>Eukaryota</taxon>
        <taxon>Sar</taxon>
        <taxon>Stramenopiles</taxon>
        <taxon>Oomycota</taxon>
        <taxon>Saprolegniomycetes</taxon>
        <taxon>Saprolegniales</taxon>
        <taxon>Verrucalvaceae</taxon>
        <taxon>Aphanomyces</taxon>
    </lineage>
</organism>